<dbReference type="PANTHER" id="PTHR12959:SF11">
    <property type="entry name" value="GPI TRANSAMIDASE COMPONENT PIG-T"/>
    <property type="match status" value="1"/>
</dbReference>
<keyword evidence="3" id="KW-1185">Reference proteome</keyword>
<dbReference type="InterPro" id="IPR007245">
    <property type="entry name" value="PIG-T"/>
</dbReference>
<name>A0A3S5CCH2_9PLAT</name>
<organism evidence="2 3">
    <name type="scientific">Protopolystoma xenopodis</name>
    <dbReference type="NCBI Taxonomy" id="117903"/>
    <lineage>
        <taxon>Eukaryota</taxon>
        <taxon>Metazoa</taxon>
        <taxon>Spiralia</taxon>
        <taxon>Lophotrochozoa</taxon>
        <taxon>Platyhelminthes</taxon>
        <taxon>Monogenea</taxon>
        <taxon>Polyopisthocotylea</taxon>
        <taxon>Polystomatidea</taxon>
        <taxon>Polystomatidae</taxon>
        <taxon>Protopolystoma</taxon>
    </lineage>
</organism>
<dbReference type="AlphaFoldDB" id="A0A3S5CCH2"/>
<feature type="transmembrane region" description="Helical" evidence="1">
    <location>
        <begin position="36"/>
        <end position="55"/>
    </location>
</feature>
<dbReference type="PANTHER" id="PTHR12959">
    <property type="entry name" value="GPI TRANSAMIDASE COMPONENT PIG-T-RELATED"/>
    <property type="match status" value="1"/>
</dbReference>
<dbReference type="EMBL" id="CAAALY010006847">
    <property type="protein sequence ID" value="VEL09643.1"/>
    <property type="molecule type" value="Genomic_DNA"/>
</dbReference>
<dbReference type="Pfam" id="PF04113">
    <property type="entry name" value="Gpi16"/>
    <property type="match status" value="1"/>
</dbReference>
<evidence type="ECO:0000256" key="1">
    <source>
        <dbReference type="SAM" id="Phobius"/>
    </source>
</evidence>
<gene>
    <name evidence="2" type="ORF">PXEA_LOCUS3083</name>
</gene>
<dbReference type="OrthoDB" id="6091469at2759"/>
<keyword evidence="1" id="KW-1133">Transmembrane helix</keyword>
<proteinExistence type="predicted"/>
<dbReference type="Proteomes" id="UP000784294">
    <property type="component" value="Unassembled WGS sequence"/>
</dbReference>
<comment type="caution">
    <text evidence="2">The sequence shown here is derived from an EMBL/GenBank/DDBJ whole genome shotgun (WGS) entry which is preliminary data.</text>
</comment>
<dbReference type="GO" id="GO:0042765">
    <property type="term" value="C:GPI-anchor transamidase complex"/>
    <property type="evidence" value="ECO:0007669"/>
    <property type="project" value="InterPro"/>
</dbReference>
<evidence type="ECO:0000313" key="3">
    <source>
        <dbReference type="Proteomes" id="UP000784294"/>
    </source>
</evidence>
<reference evidence="2" key="1">
    <citation type="submission" date="2018-11" db="EMBL/GenBank/DDBJ databases">
        <authorList>
            <consortium name="Pathogen Informatics"/>
        </authorList>
    </citation>
    <scope>NUCLEOTIDE SEQUENCE</scope>
</reference>
<sequence length="117" mass="13033">MVYTNRSYQDAAKGATFFRLHTPAVLITMPTPDFSMPFNVLCLVCSLIAMLFGTIHKATTGCLKVKLPDKSKSWLSQILNLISFFRRSKKSGMLLKPKEINSSSTVAESSDSRLKID</sequence>
<evidence type="ECO:0000313" key="2">
    <source>
        <dbReference type="EMBL" id="VEL09643.1"/>
    </source>
</evidence>
<dbReference type="GO" id="GO:0016255">
    <property type="term" value="P:attachment of GPI anchor to protein"/>
    <property type="evidence" value="ECO:0007669"/>
    <property type="project" value="InterPro"/>
</dbReference>
<accession>A0A3S5CCH2</accession>
<keyword evidence="1" id="KW-0472">Membrane</keyword>
<protein>
    <submittedName>
        <fullName evidence="2">Uncharacterized protein</fullName>
    </submittedName>
</protein>
<keyword evidence="1" id="KW-0812">Transmembrane</keyword>